<evidence type="ECO:0000313" key="6">
    <source>
        <dbReference type="Proteomes" id="UP000604381"/>
    </source>
</evidence>
<dbReference type="GO" id="GO:0051536">
    <property type="term" value="F:iron-sulfur cluster binding"/>
    <property type="evidence" value="ECO:0007669"/>
    <property type="project" value="UniProtKB-KW"/>
</dbReference>
<reference evidence="5" key="1">
    <citation type="submission" date="2020-10" db="EMBL/GenBank/DDBJ databases">
        <title>An improved Amphimedon queenslandica hologenome assembly reveals how three proteobacterial symbionts can extend the metabolic phenotypic of their marine sponge host.</title>
        <authorList>
            <person name="Degnan B."/>
            <person name="Degnan S."/>
            <person name="Xiang X."/>
        </authorList>
    </citation>
    <scope>NUCLEOTIDE SEQUENCE</scope>
    <source>
        <strain evidence="5">AqS2</strain>
    </source>
</reference>
<dbReference type="PANTHER" id="PTHR32479:SF17">
    <property type="entry name" value="GLYCOLATE OXIDASE IRON-SULFUR SUBUNIT"/>
    <property type="match status" value="1"/>
</dbReference>
<keyword evidence="6" id="KW-1185">Reference proteome</keyword>
<proteinExistence type="predicted"/>
<keyword evidence="2" id="KW-0408">Iron</keyword>
<dbReference type="InterPro" id="IPR009051">
    <property type="entry name" value="Helical_ferredxn"/>
</dbReference>
<feature type="domain" description="4Fe-4S ferredoxin-type" evidence="4">
    <location>
        <begin position="16"/>
        <end position="45"/>
    </location>
</feature>
<dbReference type="PROSITE" id="PS51379">
    <property type="entry name" value="4FE4S_FER_2"/>
    <property type="match status" value="2"/>
</dbReference>
<sequence>MDLDLDPALRRDPQAAAAAREIEKCVHCGFCLPACPTYALEHNELDSPRGRIFLVKRLLEGGGGARLVQRHLDACLSCRSCETVCPSNVGYATIAHAGRALAGRLRPPGPAARLRRFVLGEAVRS</sequence>
<protein>
    <submittedName>
        <fullName evidence="5">4Fe-4S dicluster domain-containing protein</fullName>
    </submittedName>
</protein>
<evidence type="ECO:0000256" key="2">
    <source>
        <dbReference type="ARBA" id="ARBA00023004"/>
    </source>
</evidence>
<dbReference type="Pfam" id="PF13183">
    <property type="entry name" value="Fer4_8"/>
    <property type="match status" value="1"/>
</dbReference>
<dbReference type="AlphaFoldDB" id="A0A930UIW0"/>
<feature type="domain" description="4Fe-4S ferredoxin-type" evidence="4">
    <location>
        <begin position="66"/>
        <end position="95"/>
    </location>
</feature>
<dbReference type="EMBL" id="JADHEI010000053">
    <property type="protein sequence ID" value="MBF2735891.1"/>
    <property type="molecule type" value="Genomic_DNA"/>
</dbReference>
<evidence type="ECO:0000256" key="3">
    <source>
        <dbReference type="ARBA" id="ARBA00023014"/>
    </source>
</evidence>
<dbReference type="Proteomes" id="UP000604381">
    <property type="component" value="Unassembled WGS sequence"/>
</dbReference>
<evidence type="ECO:0000313" key="5">
    <source>
        <dbReference type="EMBL" id="MBF2735891.1"/>
    </source>
</evidence>
<gene>
    <name evidence="5" type="ORF">ISN26_07485</name>
</gene>
<dbReference type="InterPro" id="IPR017896">
    <property type="entry name" value="4Fe4S_Fe-S-bd"/>
</dbReference>
<name>A0A930UIW0_9GAMM</name>
<evidence type="ECO:0000256" key="1">
    <source>
        <dbReference type="ARBA" id="ARBA00022723"/>
    </source>
</evidence>
<feature type="non-terminal residue" evidence="5">
    <location>
        <position position="125"/>
    </location>
</feature>
<evidence type="ECO:0000259" key="4">
    <source>
        <dbReference type="PROSITE" id="PS51379"/>
    </source>
</evidence>
<dbReference type="PROSITE" id="PS00198">
    <property type="entry name" value="4FE4S_FER_1"/>
    <property type="match status" value="2"/>
</dbReference>
<organism evidence="5 6">
    <name type="scientific">Candidatus Amphirhobacter heronislandensis</name>
    <dbReference type="NCBI Taxonomy" id="1732024"/>
    <lineage>
        <taxon>Bacteria</taxon>
        <taxon>Pseudomonadati</taxon>
        <taxon>Pseudomonadota</taxon>
        <taxon>Gammaproteobacteria</taxon>
        <taxon>Candidatus Tethybacterales</taxon>
        <taxon>Candidatus Tethybacteraceae</taxon>
        <taxon>Candidatus Amphirhobacter</taxon>
    </lineage>
</organism>
<keyword evidence="1" id="KW-0479">Metal-binding</keyword>
<dbReference type="GO" id="GO:0046872">
    <property type="term" value="F:metal ion binding"/>
    <property type="evidence" value="ECO:0007669"/>
    <property type="project" value="UniProtKB-KW"/>
</dbReference>
<accession>A0A930UIW0</accession>
<dbReference type="Gene3D" id="1.10.1060.10">
    <property type="entry name" value="Alpha-helical ferredoxin"/>
    <property type="match status" value="1"/>
</dbReference>
<dbReference type="SUPFAM" id="SSF46548">
    <property type="entry name" value="alpha-helical ferredoxin"/>
    <property type="match status" value="1"/>
</dbReference>
<dbReference type="InterPro" id="IPR017900">
    <property type="entry name" value="4Fe4S_Fe_S_CS"/>
</dbReference>
<keyword evidence="3" id="KW-0411">Iron-sulfur</keyword>
<comment type="caution">
    <text evidence="5">The sequence shown here is derived from an EMBL/GenBank/DDBJ whole genome shotgun (WGS) entry which is preliminary data.</text>
</comment>
<dbReference type="PANTHER" id="PTHR32479">
    <property type="entry name" value="GLYCOLATE OXIDASE IRON-SULFUR SUBUNIT"/>
    <property type="match status" value="1"/>
</dbReference>